<reference evidence="12 13" key="1">
    <citation type="submission" date="2019-06" db="EMBL/GenBank/DDBJ databases">
        <title>Draft genome sequence of the filamentous fungus Phialemoniopsis curvata isolated from diesel fuel.</title>
        <authorList>
            <person name="Varaljay V.A."/>
            <person name="Lyon W.J."/>
            <person name="Crouch A.L."/>
            <person name="Drake C.E."/>
            <person name="Hollomon J.M."/>
            <person name="Nadeau L.J."/>
            <person name="Nunn H.S."/>
            <person name="Stevenson B.S."/>
            <person name="Bojanowski C.L."/>
            <person name="Crookes-Goodson W.J."/>
        </authorList>
    </citation>
    <scope>NUCLEOTIDE SEQUENCE [LARGE SCALE GENOMIC DNA]</scope>
    <source>
        <strain evidence="12 13">D216</strain>
    </source>
</reference>
<dbReference type="InterPro" id="IPR014031">
    <property type="entry name" value="Ketoacyl_synth_C"/>
</dbReference>
<dbReference type="GO" id="GO:0004315">
    <property type="term" value="F:3-oxoacyl-[acyl-carrier-protein] synthase activity"/>
    <property type="evidence" value="ECO:0007669"/>
    <property type="project" value="UniProtKB-EC"/>
</dbReference>
<dbReference type="InterPro" id="IPR014030">
    <property type="entry name" value="Ketoacyl_synth_N"/>
</dbReference>
<dbReference type="AlphaFoldDB" id="A0A507AI71"/>
<keyword evidence="3" id="KW-0444">Lipid biosynthesis</keyword>
<dbReference type="InterPro" id="IPR020841">
    <property type="entry name" value="PKS_Beta-ketoAc_synthase_dom"/>
</dbReference>
<protein>
    <recommendedName>
        <fullName evidence="2">beta-ketoacyl-[acyl-carrier-protein] synthase I</fullName>
        <ecNumber evidence="2">2.3.1.41</ecNumber>
    </recommendedName>
</protein>
<evidence type="ECO:0000256" key="8">
    <source>
        <dbReference type="ARBA" id="ARBA00023315"/>
    </source>
</evidence>
<dbReference type="InterPro" id="IPR016039">
    <property type="entry name" value="Thiolase-like"/>
</dbReference>
<dbReference type="GO" id="GO:0005739">
    <property type="term" value="C:mitochondrion"/>
    <property type="evidence" value="ECO:0007669"/>
    <property type="project" value="TreeGrafter"/>
</dbReference>
<dbReference type="NCBIfam" id="TIGR03150">
    <property type="entry name" value="fabF"/>
    <property type="match status" value="1"/>
</dbReference>
<dbReference type="GO" id="GO:0006633">
    <property type="term" value="P:fatty acid biosynthetic process"/>
    <property type="evidence" value="ECO:0007669"/>
    <property type="project" value="UniProtKB-KW"/>
</dbReference>
<dbReference type="FunFam" id="3.40.47.10:FF:000009">
    <property type="entry name" value="3-oxoacyl-[acyl-carrier-protein] synthase 2"/>
    <property type="match status" value="1"/>
</dbReference>
<proteinExistence type="inferred from homology"/>
<dbReference type="Pfam" id="PF03981">
    <property type="entry name" value="Ubiq_cyt_C_chap"/>
    <property type="match status" value="1"/>
</dbReference>
<gene>
    <name evidence="12" type="ORF">E0L32_008986</name>
</gene>
<evidence type="ECO:0000256" key="4">
    <source>
        <dbReference type="ARBA" id="ARBA00022679"/>
    </source>
</evidence>
<dbReference type="InParanoid" id="A0A507AI71"/>
<dbReference type="SUPFAM" id="SSF53901">
    <property type="entry name" value="Thiolase-like"/>
    <property type="match status" value="2"/>
</dbReference>
<dbReference type="FunCoup" id="A0A507AI71">
    <property type="interactions" value="440"/>
</dbReference>
<name>A0A507AI71_9PEZI</name>
<dbReference type="NCBIfam" id="NF005589">
    <property type="entry name" value="PRK07314.1"/>
    <property type="match status" value="1"/>
</dbReference>
<dbReference type="CDD" id="cd00834">
    <property type="entry name" value="KAS_I_II"/>
    <property type="match status" value="1"/>
</dbReference>
<keyword evidence="13" id="KW-1185">Reference proteome</keyword>
<dbReference type="PANTHER" id="PTHR11712:SF336">
    <property type="entry name" value="3-OXOACYL-[ACYL-CARRIER-PROTEIN] SYNTHASE, MITOCHONDRIAL"/>
    <property type="match status" value="1"/>
</dbReference>
<accession>A0A507AI71</accession>
<keyword evidence="7" id="KW-0275">Fatty acid biosynthesis</keyword>
<keyword evidence="5" id="KW-0276">Fatty acid metabolism</keyword>
<dbReference type="PROSITE" id="PS52004">
    <property type="entry name" value="KS3_2"/>
    <property type="match status" value="1"/>
</dbReference>
<dbReference type="SMART" id="SM00825">
    <property type="entry name" value="PKS_KS"/>
    <property type="match status" value="1"/>
</dbReference>
<organism evidence="12 13">
    <name type="scientific">Thyridium curvatum</name>
    <dbReference type="NCBI Taxonomy" id="1093900"/>
    <lineage>
        <taxon>Eukaryota</taxon>
        <taxon>Fungi</taxon>
        <taxon>Dikarya</taxon>
        <taxon>Ascomycota</taxon>
        <taxon>Pezizomycotina</taxon>
        <taxon>Sordariomycetes</taxon>
        <taxon>Sordariomycetidae</taxon>
        <taxon>Thyridiales</taxon>
        <taxon>Thyridiaceae</taxon>
        <taxon>Thyridium</taxon>
    </lineage>
</organism>
<dbReference type="InterPro" id="IPR000794">
    <property type="entry name" value="Beta-ketoacyl_synthase"/>
</dbReference>
<dbReference type="EMBL" id="SKBQ01000062">
    <property type="protein sequence ID" value="TPX09795.1"/>
    <property type="molecule type" value="Genomic_DNA"/>
</dbReference>
<dbReference type="InterPro" id="IPR021150">
    <property type="entry name" value="Ubiq_cyt_c_chap"/>
</dbReference>
<dbReference type="InterPro" id="IPR018201">
    <property type="entry name" value="Ketoacyl_synth_AS"/>
</dbReference>
<evidence type="ECO:0000256" key="10">
    <source>
        <dbReference type="SAM" id="MobiDB-lite"/>
    </source>
</evidence>
<dbReference type="STRING" id="1093900.A0A507AI71"/>
<comment type="caution">
    <text evidence="12">The sequence shown here is derived from an EMBL/GenBank/DDBJ whole genome shotgun (WGS) entry which is preliminary data.</text>
</comment>
<keyword evidence="4 9" id="KW-0808">Transferase</keyword>
<evidence type="ECO:0000256" key="2">
    <source>
        <dbReference type="ARBA" id="ARBA00013191"/>
    </source>
</evidence>
<evidence type="ECO:0000256" key="5">
    <source>
        <dbReference type="ARBA" id="ARBA00022832"/>
    </source>
</evidence>
<evidence type="ECO:0000256" key="9">
    <source>
        <dbReference type="RuleBase" id="RU003694"/>
    </source>
</evidence>
<evidence type="ECO:0000259" key="11">
    <source>
        <dbReference type="PROSITE" id="PS52004"/>
    </source>
</evidence>
<evidence type="ECO:0000256" key="3">
    <source>
        <dbReference type="ARBA" id="ARBA00022516"/>
    </source>
</evidence>
<sequence>MQRRVVVTGLGAITPLGVGIRRSWQRLLDGESGIASVAHFEPQSKWSGLTSTVAGVVPTTVEETGHEAGLWRASDWMSASEERRMSKFAQFAVAASEMAMKDAGWRPTSQSDLEATGVCLGSGIGNLDEMYNTSLAYEKEGYKKVSAYFVPKILINLAAGHIAMKYGFQGPNHSVTTACTTGAHSIGDASRFIACGDADVMIAGGAESCIHPLTFAGFGRSRSLATSFNHDPAASCRPFDKDRAGFVIAEGAATVVLEELEHARARGARILAEVRGYGCSGDAYHMTAPREDGRGAFLAMRRALRNAGIRPKEVDYINAHATSTPIGDTAEVAAIKSIMLGEDGVSSESEVTVSSTKGAIGHMLGAAGAIEAVLSILSIVEDVVPATRNLYSPKVNAGFNFVPHHPQEKEVNVAMSNSFGFGESTSAMACRSCRSSFDLLTGLVGPAPSRRASNAFLRNSKPSRVLSVQARSFHRTQQRRSQNDVPKPASTQEQSSGVMDSITGAAARIMQRTAEPYRVYGMTDQLYKSCSKQAAYKISKEDRKNGTVATTEDGEEIGVGGGTWHDVTRLRCLEKEGFLHWQAQLVDHFFHEAEDKMDLVHNISSRMIRQRYLKDLFHEWRGLILAYDEGVVKGDAVLAAAVWRNLFKAREDVDLRSLAAIVSWMRHSQRQLDQMEDAAIMFHGTSAFKFPAKSELLVVDRPSQGLDGTLASQLSQN</sequence>
<dbReference type="EC" id="2.3.1.41" evidence="2"/>
<dbReference type="Pfam" id="PF02801">
    <property type="entry name" value="Ketoacyl-synt_C"/>
    <property type="match status" value="1"/>
</dbReference>
<dbReference type="PROSITE" id="PS00606">
    <property type="entry name" value="KS3_1"/>
    <property type="match status" value="1"/>
</dbReference>
<evidence type="ECO:0000256" key="6">
    <source>
        <dbReference type="ARBA" id="ARBA00023098"/>
    </source>
</evidence>
<evidence type="ECO:0000256" key="7">
    <source>
        <dbReference type="ARBA" id="ARBA00023160"/>
    </source>
</evidence>
<dbReference type="OrthoDB" id="5334845at2759"/>
<evidence type="ECO:0000256" key="1">
    <source>
        <dbReference type="ARBA" id="ARBA00008467"/>
    </source>
</evidence>
<evidence type="ECO:0000313" key="12">
    <source>
        <dbReference type="EMBL" id="TPX09795.1"/>
    </source>
</evidence>
<feature type="compositionally biased region" description="Polar residues" evidence="10">
    <location>
        <begin position="479"/>
        <end position="498"/>
    </location>
</feature>
<dbReference type="Proteomes" id="UP000319257">
    <property type="component" value="Unassembled WGS sequence"/>
</dbReference>
<feature type="region of interest" description="Disordered" evidence="10">
    <location>
        <begin position="466"/>
        <end position="498"/>
    </location>
</feature>
<dbReference type="GeneID" id="41976433"/>
<feature type="domain" description="Ketosynthase family 3 (KS3)" evidence="11">
    <location>
        <begin position="2"/>
        <end position="432"/>
    </location>
</feature>
<dbReference type="InterPro" id="IPR017568">
    <property type="entry name" value="3-oxoacyl-ACP_synth-2"/>
</dbReference>
<dbReference type="Gene3D" id="3.40.47.10">
    <property type="match status" value="2"/>
</dbReference>
<comment type="similarity">
    <text evidence="1 9">Belongs to the thiolase-like superfamily. Beta-ketoacyl-ACP synthases family.</text>
</comment>
<dbReference type="Pfam" id="PF00109">
    <property type="entry name" value="ketoacyl-synt"/>
    <property type="match status" value="1"/>
</dbReference>
<dbReference type="PANTHER" id="PTHR11712">
    <property type="entry name" value="POLYKETIDE SYNTHASE-RELATED"/>
    <property type="match status" value="1"/>
</dbReference>
<dbReference type="RefSeq" id="XP_030991506.1">
    <property type="nucleotide sequence ID" value="XM_031143903.1"/>
</dbReference>
<evidence type="ECO:0000313" key="13">
    <source>
        <dbReference type="Proteomes" id="UP000319257"/>
    </source>
</evidence>
<keyword evidence="6" id="KW-0443">Lipid metabolism</keyword>
<keyword evidence="8" id="KW-0012">Acyltransferase</keyword>